<protein>
    <submittedName>
        <fullName evidence="1">Uncharacterized protein</fullName>
    </submittedName>
</protein>
<organism evidence="1 2">
    <name type="scientific">Nephila pilipes</name>
    <name type="common">Giant wood spider</name>
    <name type="synonym">Nephila maculata</name>
    <dbReference type="NCBI Taxonomy" id="299642"/>
    <lineage>
        <taxon>Eukaryota</taxon>
        <taxon>Metazoa</taxon>
        <taxon>Ecdysozoa</taxon>
        <taxon>Arthropoda</taxon>
        <taxon>Chelicerata</taxon>
        <taxon>Arachnida</taxon>
        <taxon>Araneae</taxon>
        <taxon>Araneomorphae</taxon>
        <taxon>Entelegynae</taxon>
        <taxon>Araneoidea</taxon>
        <taxon>Nephilidae</taxon>
        <taxon>Nephila</taxon>
    </lineage>
</organism>
<evidence type="ECO:0000313" key="2">
    <source>
        <dbReference type="Proteomes" id="UP000887013"/>
    </source>
</evidence>
<evidence type="ECO:0000313" key="1">
    <source>
        <dbReference type="EMBL" id="GFT73461.1"/>
    </source>
</evidence>
<sequence>MNSEIARGDLYFNACDIGFILGYRNVPRMLRSHLLLKRTIDDLIDVVTLIPNAKDYRLINFEEIPDLQARVSRPQDISIPGLENVESGKLSLHFTFDNEHVMQIGVDLEFVRVFYVDLKNG</sequence>
<dbReference type="EMBL" id="BMAW01070488">
    <property type="protein sequence ID" value="GFT73461.1"/>
    <property type="molecule type" value="Genomic_DNA"/>
</dbReference>
<dbReference type="Proteomes" id="UP000887013">
    <property type="component" value="Unassembled WGS sequence"/>
</dbReference>
<proteinExistence type="predicted"/>
<gene>
    <name evidence="1" type="ORF">NPIL_349571</name>
</gene>
<comment type="caution">
    <text evidence="1">The sequence shown here is derived from an EMBL/GenBank/DDBJ whole genome shotgun (WGS) entry which is preliminary data.</text>
</comment>
<accession>A0A8X6U1U8</accession>
<dbReference type="AlphaFoldDB" id="A0A8X6U1U8"/>
<keyword evidence="2" id="KW-1185">Reference proteome</keyword>
<name>A0A8X6U1U8_NEPPI</name>
<dbReference type="OrthoDB" id="10474685at2759"/>
<reference evidence="1" key="1">
    <citation type="submission" date="2020-08" db="EMBL/GenBank/DDBJ databases">
        <title>Multicomponent nature underlies the extraordinary mechanical properties of spider dragline silk.</title>
        <authorList>
            <person name="Kono N."/>
            <person name="Nakamura H."/>
            <person name="Mori M."/>
            <person name="Yoshida Y."/>
            <person name="Ohtoshi R."/>
            <person name="Malay A.D."/>
            <person name="Moran D.A.P."/>
            <person name="Tomita M."/>
            <person name="Numata K."/>
            <person name="Arakawa K."/>
        </authorList>
    </citation>
    <scope>NUCLEOTIDE SEQUENCE</scope>
</reference>